<sequence length="524" mass="58067">MEDSYSRTEEETRRLLRQRKKPRTRTSCYPCRTRKVKCDKASPCENCAIRGYPELCKYADESGPSITPSGTSIQRQGASQSGDQHPQTARPQLQQDVNTQRNTEFGTPLTHSSSNFLPDLTTDPNVVAYSADLVDIRHLEPENGVETEDVPRQAEDRRPFLGMNSVPNFLRDQAHSGQSPQNTTTEVIDSAVMPLLGLSSARSKSTYPFFQPPGSIPNEANGDIRQALPSNIEVFRLAVVWQDSLLSLCFDRIPVTRPITAAEDLRDSLSYAEAMHFLCDRTLRSSSLWASSESPDLAVILEDVSSIEQIRSKSIGLNGRPHQFNIAQRCETSILSLHISFVTAWLCRPALRSHDPTSRTSTHSQLIEKCYQNLVECVRAFVKLHSMSVVTSRSWSIMHNGLSSALLLGLLGGTARDPEVRDLQGKILEIFSEDQDGTAGSYPETNSELSPPHVRAIVALKRLYTEHERNTTQTVGHVTPESGNTGGIPNVATGARDTLPGTREEHEHRRYSYAPASMVPGADE</sequence>
<evidence type="ECO:0000259" key="3">
    <source>
        <dbReference type="PROSITE" id="PS50048"/>
    </source>
</evidence>
<dbReference type="OrthoDB" id="1747771at2759"/>
<dbReference type="Gene3D" id="4.10.240.10">
    <property type="entry name" value="Zn(2)-C6 fungal-type DNA-binding domain"/>
    <property type="match status" value="1"/>
</dbReference>
<evidence type="ECO:0000256" key="1">
    <source>
        <dbReference type="ARBA" id="ARBA00023242"/>
    </source>
</evidence>
<feature type="region of interest" description="Disordered" evidence="2">
    <location>
        <begin position="63"/>
        <end position="97"/>
    </location>
</feature>
<feature type="compositionally biased region" description="Basic residues" evidence="2">
    <location>
        <begin position="15"/>
        <end position="24"/>
    </location>
</feature>
<dbReference type="PANTHER" id="PTHR43374">
    <property type="entry name" value="FLAVIN PRENYLTRANSFERASE"/>
    <property type="match status" value="1"/>
</dbReference>
<dbReference type="CDD" id="cd00067">
    <property type="entry name" value="GAL4"/>
    <property type="match status" value="1"/>
</dbReference>
<dbReference type="InterPro" id="IPR001138">
    <property type="entry name" value="Zn2Cys6_DnaBD"/>
</dbReference>
<accession>M7U8V4</accession>
<dbReference type="STRING" id="1290391.M7U8V4"/>
<organism evidence="4 5">
    <name type="scientific">Botryotinia fuckeliana (strain BcDW1)</name>
    <name type="common">Noble rot fungus</name>
    <name type="synonym">Botrytis cinerea</name>
    <dbReference type="NCBI Taxonomy" id="1290391"/>
    <lineage>
        <taxon>Eukaryota</taxon>
        <taxon>Fungi</taxon>
        <taxon>Dikarya</taxon>
        <taxon>Ascomycota</taxon>
        <taxon>Pezizomycotina</taxon>
        <taxon>Leotiomycetes</taxon>
        <taxon>Helotiales</taxon>
        <taxon>Sclerotiniaceae</taxon>
        <taxon>Botrytis</taxon>
    </lineage>
</organism>
<dbReference type="InterPro" id="IPR036864">
    <property type="entry name" value="Zn2-C6_fun-type_DNA-bd_sf"/>
</dbReference>
<dbReference type="GO" id="GO:0000981">
    <property type="term" value="F:DNA-binding transcription factor activity, RNA polymerase II-specific"/>
    <property type="evidence" value="ECO:0007669"/>
    <property type="project" value="InterPro"/>
</dbReference>
<dbReference type="SUPFAM" id="SSF57701">
    <property type="entry name" value="Zn2/Cys6 DNA-binding domain"/>
    <property type="match status" value="1"/>
</dbReference>
<dbReference type="SMART" id="SM00066">
    <property type="entry name" value="GAL4"/>
    <property type="match status" value="1"/>
</dbReference>
<keyword evidence="1" id="KW-0539">Nucleus</keyword>
<proteinExistence type="predicted"/>
<dbReference type="PROSITE" id="PS50048">
    <property type="entry name" value="ZN2_CY6_FUNGAL_2"/>
    <property type="match status" value="1"/>
</dbReference>
<dbReference type="AlphaFoldDB" id="M7U8V4"/>
<reference evidence="5" key="1">
    <citation type="journal article" date="2013" name="Genome Announc.">
        <title>Draft genome sequence of Botrytis cinerea BcDW1, inoculum for noble rot of grape berries.</title>
        <authorList>
            <person name="Blanco-Ulate B."/>
            <person name="Allen G."/>
            <person name="Powell A.L."/>
            <person name="Cantu D."/>
        </authorList>
    </citation>
    <scope>NUCLEOTIDE SEQUENCE [LARGE SCALE GENOMIC DNA]</scope>
    <source>
        <strain evidence="5">BcDW1</strain>
    </source>
</reference>
<dbReference type="GO" id="GO:0016831">
    <property type="term" value="F:carboxy-lyase activity"/>
    <property type="evidence" value="ECO:0007669"/>
    <property type="project" value="TreeGrafter"/>
</dbReference>
<gene>
    <name evidence="4" type="ORF">BcDW1_8301</name>
</gene>
<feature type="region of interest" description="Disordered" evidence="2">
    <location>
        <begin position="1"/>
        <end position="26"/>
    </location>
</feature>
<feature type="domain" description="Zn(2)-C6 fungal-type" evidence="3">
    <location>
        <begin position="27"/>
        <end position="58"/>
    </location>
</feature>
<name>M7U8V4_BOTF1</name>
<dbReference type="HOGENOM" id="CLU_014095_3_1_1"/>
<dbReference type="PANTHER" id="PTHR43374:SF1">
    <property type="entry name" value="FLAVIN PRENYLTRANSFERASE PAD1, MITOCHONDRIAL"/>
    <property type="match status" value="1"/>
</dbReference>
<feature type="region of interest" description="Disordered" evidence="2">
    <location>
        <begin position="470"/>
        <end position="524"/>
    </location>
</feature>
<evidence type="ECO:0000256" key="2">
    <source>
        <dbReference type="SAM" id="MobiDB-lite"/>
    </source>
</evidence>
<evidence type="ECO:0000313" key="5">
    <source>
        <dbReference type="Proteomes" id="UP000012045"/>
    </source>
</evidence>
<feature type="compositionally biased region" description="Basic and acidic residues" evidence="2">
    <location>
        <begin position="1"/>
        <end position="14"/>
    </location>
</feature>
<dbReference type="Proteomes" id="UP000012045">
    <property type="component" value="Unassembled WGS sequence"/>
</dbReference>
<dbReference type="EMBL" id="KB708020">
    <property type="protein sequence ID" value="EMR83068.1"/>
    <property type="molecule type" value="Genomic_DNA"/>
</dbReference>
<protein>
    <submittedName>
        <fullName evidence="4">Putative fungal specific transcription factor domain-containing protein</fullName>
    </submittedName>
</protein>
<dbReference type="PROSITE" id="PS00463">
    <property type="entry name" value="ZN2_CY6_FUNGAL_1"/>
    <property type="match status" value="1"/>
</dbReference>
<dbReference type="Pfam" id="PF00172">
    <property type="entry name" value="Zn_clus"/>
    <property type="match status" value="1"/>
</dbReference>
<dbReference type="GO" id="GO:0008270">
    <property type="term" value="F:zinc ion binding"/>
    <property type="evidence" value="ECO:0007669"/>
    <property type="project" value="InterPro"/>
</dbReference>
<dbReference type="InterPro" id="IPR004507">
    <property type="entry name" value="UbiX-like"/>
</dbReference>
<evidence type="ECO:0000313" key="4">
    <source>
        <dbReference type="EMBL" id="EMR83068.1"/>
    </source>
</evidence>
<feature type="compositionally biased region" description="Polar residues" evidence="2">
    <location>
        <begin position="64"/>
        <end position="97"/>
    </location>
</feature>